<dbReference type="PANTHER" id="PTHR42733">
    <property type="entry name" value="DJ-1 PROTEIN"/>
    <property type="match status" value="1"/>
</dbReference>
<keyword evidence="3" id="KW-0645">Protease</keyword>
<dbReference type="GO" id="GO:0006508">
    <property type="term" value="P:proteolysis"/>
    <property type="evidence" value="ECO:0007669"/>
    <property type="project" value="UniProtKB-KW"/>
</dbReference>
<gene>
    <name evidence="3" type="ORF">ALQ84_04992</name>
</gene>
<accession>A0A0P9K2Q0</accession>
<dbReference type="NCBIfam" id="TIGR01382">
    <property type="entry name" value="PfpI"/>
    <property type="match status" value="1"/>
</dbReference>
<reference evidence="3 4" key="1">
    <citation type="submission" date="2018-08" db="EMBL/GenBank/DDBJ databases">
        <title>Recombination of ecologically and evolutionarily significant loci maintains genetic cohesion in the Pseudomonas syringae species complex.</title>
        <authorList>
            <person name="Dillon M."/>
            <person name="Thakur S."/>
            <person name="Almeida R.N.D."/>
            <person name="Weir B.S."/>
            <person name="Guttman D.S."/>
        </authorList>
    </citation>
    <scope>NUCLEOTIDE SEQUENCE [LARGE SCALE GENOMIC DNA]</scope>
    <source>
        <strain evidence="3 4">ICMP 4086</strain>
    </source>
</reference>
<keyword evidence="3" id="KW-0378">Hydrolase</keyword>
<evidence type="ECO:0000256" key="1">
    <source>
        <dbReference type="ARBA" id="ARBA00008542"/>
    </source>
</evidence>
<evidence type="ECO:0000259" key="2">
    <source>
        <dbReference type="Pfam" id="PF01965"/>
    </source>
</evidence>
<dbReference type="InterPro" id="IPR002818">
    <property type="entry name" value="DJ-1/PfpI"/>
</dbReference>
<proteinExistence type="inferred from homology"/>
<dbReference type="Pfam" id="PF01965">
    <property type="entry name" value="DJ-1_PfpI"/>
    <property type="match status" value="1"/>
</dbReference>
<dbReference type="InterPro" id="IPR029062">
    <property type="entry name" value="Class_I_gatase-like"/>
</dbReference>
<comment type="similarity">
    <text evidence="1">Belongs to the peptidase C56 family.</text>
</comment>
<comment type="caution">
    <text evidence="3">The sequence shown here is derived from an EMBL/GenBank/DDBJ whole genome shotgun (WGS) entry which is preliminary data.</text>
</comment>
<dbReference type="CDD" id="cd03134">
    <property type="entry name" value="GATase1_PfpI_like"/>
    <property type="match status" value="1"/>
</dbReference>
<evidence type="ECO:0000313" key="4">
    <source>
        <dbReference type="Proteomes" id="UP000278587"/>
    </source>
</evidence>
<dbReference type="SUPFAM" id="SSF52317">
    <property type="entry name" value="Class I glutamine amidotransferase-like"/>
    <property type="match status" value="1"/>
</dbReference>
<dbReference type="InterPro" id="IPR006286">
    <property type="entry name" value="C56_PfpI-like"/>
</dbReference>
<dbReference type="PROSITE" id="PS51276">
    <property type="entry name" value="PEPTIDASE_C56_PFPI"/>
    <property type="match status" value="1"/>
</dbReference>
<dbReference type="GO" id="GO:0008233">
    <property type="term" value="F:peptidase activity"/>
    <property type="evidence" value="ECO:0007669"/>
    <property type="project" value="UniProtKB-KW"/>
</dbReference>
<sequence>MDSDPLRGNGPSPETKIFSELCQTPGFGPCVDGVNGDRKTARQTPHHSPTLEDPMSKALTGKHIAILVTDGFEQVELTGPKEALEQAGATVEILSTDEGKVKGWNHDKPADDFKIDRTFKAANANDYHGVVLPGGVQNSDTIRIDTDAQKLVKDIEASGKPVAVICHGGWLLISAGLVKGKTLTSFKTLKDDLVNAGAKWVDQEVVTDGTLISSRQPDDIPAFNSKLIEALSA</sequence>
<name>A0A0P9K2Q0_9PSED</name>
<evidence type="ECO:0000313" key="3">
    <source>
        <dbReference type="EMBL" id="RMM06269.1"/>
    </source>
</evidence>
<protein>
    <submittedName>
        <fullName evidence="3">Protease PfpI</fullName>
    </submittedName>
</protein>
<dbReference type="Gene3D" id="3.40.50.880">
    <property type="match status" value="1"/>
</dbReference>
<feature type="domain" description="DJ-1/PfpI" evidence="2">
    <location>
        <begin position="62"/>
        <end position="229"/>
    </location>
</feature>
<dbReference type="AlphaFoldDB" id="A0A0P9K2Q0"/>
<dbReference type="Proteomes" id="UP000278587">
    <property type="component" value="Unassembled WGS sequence"/>
</dbReference>
<organism evidence="3 4">
    <name type="scientific">Pseudomonas caricapapayae</name>
    <dbReference type="NCBI Taxonomy" id="46678"/>
    <lineage>
        <taxon>Bacteria</taxon>
        <taxon>Pseudomonadati</taxon>
        <taxon>Pseudomonadota</taxon>
        <taxon>Gammaproteobacteria</taxon>
        <taxon>Pseudomonadales</taxon>
        <taxon>Pseudomonadaceae</taxon>
        <taxon>Pseudomonas</taxon>
    </lineage>
</organism>
<dbReference type="EMBL" id="RBOC01000160">
    <property type="protein sequence ID" value="RMM06269.1"/>
    <property type="molecule type" value="Genomic_DNA"/>
</dbReference>
<dbReference type="PANTHER" id="PTHR42733:SF12">
    <property type="entry name" value="PROTEINASE"/>
    <property type="match status" value="1"/>
</dbReference>